<protein>
    <recommendedName>
        <fullName evidence="3">Histidine phosphatase family protein</fullName>
    </recommendedName>
</protein>
<dbReference type="Proteomes" id="UP001500618">
    <property type="component" value="Unassembled WGS sequence"/>
</dbReference>
<dbReference type="SMART" id="SM00855">
    <property type="entry name" value="PGAM"/>
    <property type="match status" value="1"/>
</dbReference>
<evidence type="ECO:0000313" key="1">
    <source>
        <dbReference type="EMBL" id="GAA1690745.1"/>
    </source>
</evidence>
<dbReference type="SUPFAM" id="SSF53254">
    <property type="entry name" value="Phosphoglycerate mutase-like"/>
    <property type="match status" value="1"/>
</dbReference>
<proteinExistence type="predicted"/>
<dbReference type="Gene3D" id="3.40.50.1240">
    <property type="entry name" value="Phosphoglycerate mutase-like"/>
    <property type="match status" value="1"/>
</dbReference>
<dbReference type="InterPro" id="IPR029033">
    <property type="entry name" value="His_PPase_superfam"/>
</dbReference>
<reference evidence="2" key="1">
    <citation type="journal article" date="2019" name="Int. J. Syst. Evol. Microbiol.">
        <title>The Global Catalogue of Microorganisms (GCM) 10K type strain sequencing project: providing services to taxonomists for standard genome sequencing and annotation.</title>
        <authorList>
            <consortium name="The Broad Institute Genomics Platform"/>
            <consortium name="The Broad Institute Genome Sequencing Center for Infectious Disease"/>
            <person name="Wu L."/>
            <person name="Ma J."/>
        </authorList>
    </citation>
    <scope>NUCLEOTIDE SEQUENCE [LARGE SCALE GENOMIC DNA]</scope>
    <source>
        <strain evidence="2">JCM 14718</strain>
    </source>
</reference>
<accession>A0ABP4TMJ3</accession>
<dbReference type="EMBL" id="BAAANY010000018">
    <property type="protein sequence ID" value="GAA1690745.1"/>
    <property type="molecule type" value="Genomic_DNA"/>
</dbReference>
<dbReference type="Pfam" id="PF00300">
    <property type="entry name" value="His_Phos_1"/>
    <property type="match status" value="1"/>
</dbReference>
<gene>
    <name evidence="1" type="ORF">GCM10009765_45290</name>
</gene>
<dbReference type="RefSeq" id="WP_344312394.1">
    <property type="nucleotide sequence ID" value="NZ_BAAANY010000018.1"/>
</dbReference>
<keyword evidence="2" id="KW-1185">Reference proteome</keyword>
<dbReference type="InterPro" id="IPR050275">
    <property type="entry name" value="PGM_Phosphatase"/>
</dbReference>
<name>A0ABP4TMJ3_9ACTN</name>
<evidence type="ECO:0008006" key="3">
    <source>
        <dbReference type="Google" id="ProtNLM"/>
    </source>
</evidence>
<dbReference type="PANTHER" id="PTHR48100">
    <property type="entry name" value="BROAD-SPECIFICITY PHOSPHATASE YOR283W-RELATED"/>
    <property type="match status" value="1"/>
</dbReference>
<sequence length="201" mass="21920">MTVIHFVQHAEKQSTAGDPGLTEHGHRQAANAAAQFRSLGITNLYSSPLRRALETARPFASATGRTICQDESLRERMNWDGLLARSDFLSDWNRSTRDRDYWPRVGESSRAAGERLRSFVLSVQDIPGLVVVVTHGGVTVDLLRTLLGDDNLPPSLIADGVPPCAITTLDGLQVTSLPFKAPTGRELVARNPNCGPDETTF</sequence>
<organism evidence="1 2">
    <name type="scientific">Fodinicola feengrottensis</name>
    <dbReference type="NCBI Taxonomy" id="435914"/>
    <lineage>
        <taxon>Bacteria</taxon>
        <taxon>Bacillati</taxon>
        <taxon>Actinomycetota</taxon>
        <taxon>Actinomycetes</taxon>
        <taxon>Mycobacteriales</taxon>
        <taxon>Fodinicola</taxon>
    </lineage>
</organism>
<comment type="caution">
    <text evidence="1">The sequence shown here is derived from an EMBL/GenBank/DDBJ whole genome shotgun (WGS) entry which is preliminary data.</text>
</comment>
<dbReference type="InterPro" id="IPR013078">
    <property type="entry name" value="His_Pase_superF_clade-1"/>
</dbReference>
<dbReference type="CDD" id="cd07040">
    <property type="entry name" value="HP"/>
    <property type="match status" value="1"/>
</dbReference>
<evidence type="ECO:0000313" key="2">
    <source>
        <dbReference type="Proteomes" id="UP001500618"/>
    </source>
</evidence>
<dbReference type="PANTHER" id="PTHR48100:SF1">
    <property type="entry name" value="HISTIDINE PHOSPHATASE FAMILY PROTEIN-RELATED"/>
    <property type="match status" value="1"/>
</dbReference>